<accession>A0A3B0R9W4</accession>
<proteinExistence type="predicted"/>
<dbReference type="AlphaFoldDB" id="A0A3B0R9W4"/>
<feature type="domain" description="Ice-binding protein C-terminal" evidence="1">
    <location>
        <begin position="251"/>
        <end position="273"/>
    </location>
</feature>
<protein>
    <recommendedName>
        <fullName evidence="1">Ice-binding protein C-terminal domain-containing protein</fullName>
    </recommendedName>
</protein>
<dbReference type="NCBIfam" id="TIGR02595">
    <property type="entry name" value="PEP_CTERM"/>
    <property type="match status" value="1"/>
</dbReference>
<reference evidence="2" key="1">
    <citation type="submission" date="2018-06" db="EMBL/GenBank/DDBJ databases">
        <authorList>
            <person name="Zhirakovskaya E."/>
        </authorList>
    </citation>
    <scope>NUCLEOTIDE SEQUENCE</scope>
</reference>
<dbReference type="EMBL" id="UOEA01000100">
    <property type="protein sequence ID" value="VAV85816.1"/>
    <property type="molecule type" value="Genomic_DNA"/>
</dbReference>
<evidence type="ECO:0000259" key="1">
    <source>
        <dbReference type="Pfam" id="PF07589"/>
    </source>
</evidence>
<organism evidence="2">
    <name type="scientific">hydrothermal vent metagenome</name>
    <dbReference type="NCBI Taxonomy" id="652676"/>
    <lineage>
        <taxon>unclassified sequences</taxon>
        <taxon>metagenomes</taxon>
        <taxon>ecological metagenomes</taxon>
    </lineage>
</organism>
<sequence length="277" mass="29228">MKKILLLITLIVGLSLTFSAGKASASIMASSIVTGEFFLETLTITTTGTVVYAGTESTTDAYADSEDDLGVLTVDDPFDTTIFDWTTFNKTEAGVSGAYHAVSEFDPVYVDLTSDFDPASSMFADIDVYADDAGNDGFADAWTSLTGIVAGGSSGGTITISVEYAMSITLDTSLGYGAGGFSSVELGLYGEGASYDDDFYDLWLDAFDGFDDFDDFSSTLSVTLAFAAGEFGDFYLDVVSNGYAGPLDAVVPEPSTYLLLGAGIAGLIVWRRKRRKA</sequence>
<gene>
    <name evidence="2" type="ORF">MNBD_DELTA01-872</name>
</gene>
<dbReference type="Pfam" id="PF07589">
    <property type="entry name" value="PEP-CTERM"/>
    <property type="match status" value="1"/>
</dbReference>
<evidence type="ECO:0000313" key="2">
    <source>
        <dbReference type="EMBL" id="VAV85816.1"/>
    </source>
</evidence>
<name>A0A3B0R9W4_9ZZZZ</name>
<dbReference type="InterPro" id="IPR013424">
    <property type="entry name" value="Ice-binding_C"/>
</dbReference>